<keyword evidence="4 9" id="KW-0378">Hydrolase</keyword>
<feature type="domain" description="Zinc-hook" evidence="11">
    <location>
        <begin position="413"/>
        <end position="510"/>
    </location>
</feature>
<comment type="caution">
    <text evidence="12">The sequence shown here is derived from an EMBL/GenBank/DDBJ whole genome shotgun (WGS) entry which is preliminary data.</text>
</comment>
<comment type="function">
    <text evidence="9">Part of the Rad50/Mre11 complex, which is involved in the early steps of DNA double-strand break (DSB) repair. The complex may facilitate opening of the processed DNA ends to aid in the recruitment of HerA and NurA. Rad50 controls the balance between DNA end bridging and DNA resection via ATP-dependent structural rearrangements of the Rad50/Mre11 complex.</text>
</comment>
<keyword evidence="8 9" id="KW-0234">DNA repair</keyword>
<dbReference type="GO" id="GO:0016887">
    <property type="term" value="F:ATP hydrolysis activity"/>
    <property type="evidence" value="ECO:0007669"/>
    <property type="project" value="UniProtKB-UniRule"/>
</dbReference>
<dbReference type="SUPFAM" id="SSF75712">
    <property type="entry name" value="Rad50 coiled-coil Zn hook"/>
    <property type="match status" value="1"/>
</dbReference>
<dbReference type="Pfam" id="PF02463">
    <property type="entry name" value="SMC_N"/>
    <property type="match status" value="1"/>
</dbReference>
<proteinExistence type="inferred from homology"/>
<feature type="binding site" evidence="9">
    <location>
        <begin position="806"/>
        <end position="811"/>
    </location>
    <ligand>
        <name>ATP</name>
        <dbReference type="ChEBI" id="CHEBI:30616"/>
    </ligand>
</feature>
<dbReference type="InterPro" id="IPR013134">
    <property type="entry name" value="Zn_hook_RAD50"/>
</dbReference>
<keyword evidence="7 9" id="KW-0175">Coiled coil</keyword>
<evidence type="ECO:0000256" key="3">
    <source>
        <dbReference type="ARBA" id="ARBA00022763"/>
    </source>
</evidence>
<dbReference type="PANTHER" id="PTHR32114">
    <property type="entry name" value="ABC TRANSPORTER ABCH.3"/>
    <property type="match status" value="1"/>
</dbReference>
<dbReference type="SUPFAM" id="SSF52540">
    <property type="entry name" value="P-loop containing nucleoside triphosphate hydrolases"/>
    <property type="match status" value="1"/>
</dbReference>
<evidence type="ECO:0000313" key="13">
    <source>
        <dbReference type="Proteomes" id="UP000600071"/>
    </source>
</evidence>
<dbReference type="GO" id="GO:0005524">
    <property type="term" value="F:ATP binding"/>
    <property type="evidence" value="ECO:0007669"/>
    <property type="project" value="UniProtKB-UniRule"/>
</dbReference>
<reference evidence="12" key="1">
    <citation type="journal article" date="2020" name="ISME J.">
        <title>Gammaproteobacteria mediating utilization of methyl-, sulfur- and petroleum organic compounds in deep ocean hydrothermal plumes.</title>
        <authorList>
            <person name="Zhou Z."/>
            <person name="Liu Y."/>
            <person name="Pan J."/>
            <person name="Cron B.R."/>
            <person name="Toner B.M."/>
            <person name="Anantharaman K."/>
            <person name="Breier J.A."/>
            <person name="Dick G.J."/>
            <person name="Li M."/>
        </authorList>
    </citation>
    <scope>NUCLEOTIDE SEQUENCE</scope>
    <source>
        <strain evidence="12">SZUA-1523</strain>
    </source>
</reference>
<evidence type="ECO:0000256" key="5">
    <source>
        <dbReference type="ARBA" id="ARBA00022833"/>
    </source>
</evidence>
<protein>
    <recommendedName>
        <fullName evidence="9">DNA double-strand break repair Rad50 ATPase</fullName>
    </recommendedName>
</protein>
<dbReference type="Pfam" id="PF04423">
    <property type="entry name" value="Rad50_zn_hook"/>
    <property type="match status" value="1"/>
</dbReference>
<dbReference type="PANTHER" id="PTHR32114:SF2">
    <property type="entry name" value="ABC TRANSPORTER ABCH.3"/>
    <property type="match status" value="1"/>
</dbReference>
<feature type="coiled-coil region" evidence="9">
    <location>
        <begin position="643"/>
        <end position="746"/>
    </location>
</feature>
<evidence type="ECO:0000259" key="11">
    <source>
        <dbReference type="PROSITE" id="PS51131"/>
    </source>
</evidence>
<keyword evidence="6 9" id="KW-0067">ATP-binding</keyword>
<dbReference type="PROSITE" id="PS51131">
    <property type="entry name" value="ZN_HOOK"/>
    <property type="match status" value="1"/>
</dbReference>
<dbReference type="HAMAP" id="MF_00449">
    <property type="entry name" value="RAD50"/>
    <property type="match status" value="1"/>
</dbReference>
<feature type="binding site" evidence="9 10">
    <location>
        <position position="458"/>
    </location>
    <ligand>
        <name>Zn(2+)</name>
        <dbReference type="ChEBI" id="CHEBI:29105"/>
    </ligand>
</feature>
<organism evidence="12 13">
    <name type="scientific">Pyrodictium delaneyi</name>
    <dbReference type="NCBI Taxonomy" id="1273541"/>
    <lineage>
        <taxon>Archaea</taxon>
        <taxon>Thermoproteota</taxon>
        <taxon>Thermoprotei</taxon>
        <taxon>Desulfurococcales</taxon>
        <taxon>Pyrodictiaceae</taxon>
        <taxon>Pyrodictium</taxon>
    </lineage>
</organism>
<dbReference type="GO" id="GO:0006302">
    <property type="term" value="P:double-strand break repair"/>
    <property type="evidence" value="ECO:0007669"/>
    <property type="project" value="UniProtKB-UniRule"/>
</dbReference>
<dbReference type="Gene3D" id="1.10.287.510">
    <property type="entry name" value="Helix hairpin bin"/>
    <property type="match status" value="1"/>
</dbReference>
<comment type="domain">
    <text evidence="9">The two conserved Cys that bind zinc constitute the zinc-hook, which separates the large intramolecular coiled coil regions. The 2 Cys residues coordinate one molecule of zinc with the help of the 2 Cys residues of the zinc-hook of another Rad50 molecule, thereby forming a V-shaped homodimer.</text>
</comment>
<dbReference type="AlphaFoldDB" id="A0A832ZTK2"/>
<keyword evidence="3 9" id="KW-0227">DNA damage</keyword>
<keyword evidence="1 9" id="KW-0479">Metal-binding</keyword>
<dbReference type="InterPro" id="IPR003395">
    <property type="entry name" value="RecF/RecN/SMC_N"/>
</dbReference>
<dbReference type="Gene3D" id="3.40.50.300">
    <property type="entry name" value="P-loop containing nucleotide triphosphate hydrolases"/>
    <property type="match status" value="2"/>
</dbReference>
<dbReference type="InterPro" id="IPR022982">
    <property type="entry name" value="Rad50_ATPase_archaeal"/>
</dbReference>
<dbReference type="SUPFAM" id="SSF46966">
    <property type="entry name" value="Spectrin repeat"/>
    <property type="match status" value="1"/>
</dbReference>
<feature type="binding site" evidence="9">
    <location>
        <begin position="32"/>
        <end position="38"/>
    </location>
    <ligand>
        <name>ATP</name>
        <dbReference type="ChEBI" id="CHEBI:30616"/>
    </ligand>
</feature>
<gene>
    <name evidence="9" type="primary">rad50</name>
    <name evidence="12" type="ORF">EYH50_03230</name>
</gene>
<keyword evidence="2 9" id="KW-0547">Nucleotide-binding</keyword>
<evidence type="ECO:0000256" key="6">
    <source>
        <dbReference type="ARBA" id="ARBA00022840"/>
    </source>
</evidence>
<dbReference type="InterPro" id="IPR027417">
    <property type="entry name" value="P-loop_NTPase"/>
</dbReference>
<dbReference type="GO" id="GO:0008270">
    <property type="term" value="F:zinc ion binding"/>
    <property type="evidence" value="ECO:0007669"/>
    <property type="project" value="UniProtKB-UniRule"/>
</dbReference>
<comment type="cofactor">
    <cofactor evidence="9">
        <name>Zn(2+)</name>
        <dbReference type="ChEBI" id="CHEBI:29105"/>
    </cofactor>
    <text evidence="9">Binds 1 zinc ion per homodimer.</text>
</comment>
<evidence type="ECO:0000256" key="9">
    <source>
        <dbReference type="HAMAP-Rule" id="MF_00449"/>
    </source>
</evidence>
<dbReference type="EMBL" id="DQVR01000068">
    <property type="protein sequence ID" value="HIQ24040.1"/>
    <property type="molecule type" value="Genomic_DNA"/>
</dbReference>
<evidence type="ECO:0000313" key="12">
    <source>
        <dbReference type="EMBL" id="HIQ24040.1"/>
    </source>
</evidence>
<sequence>MIIERVELENVLSHRRTRIDFGRGIIAIVGPNGAGKTSIIDAITYAMFGSHSRGTRSRKDALIRLGASIARISIEFTANGHRYRLQKVVQRNGATQAHLYQVGDGTTRLLARGVESVKAELRKILGIDPVLADLLLVTRQGEIDEILVNKERRIDIMNTILKLRAIEKAYERLASILRLLRAKRDMLEEQYHREEARLREAEESAREYRKVVEELERLKPLLEEAEREHIQLKDRVNELRRLKQRFDFLNAKKEELERTLKRLEQEYEEARREYEIALNAKEELKELEKLEESLRLVEKALNLANEVSRDRQLLASLRSRLERIKAELEALPEAERAKEEYERLRAVVDELEHDSKRYLQVKSQLEQLEARARLLRERANNRMKNLLDKLRAAVPLDFPREPSKIIEKIESMIYSLDKTIDATRVKLEIIHGQVEAKRSEIRDLEEKLMKLTEAQGKCPLCGRPLSDEHRIELISRMRAQKKRLESELKKLEVQELVLRKELRDLESRKRLLERLARTVQGEAKSIELMLREAGEAEKQKQELQQQYLELFAKYKEHEEARRRLRELEVWMNKYQRLRALADEYKSLEAEVARLEDEIAEREKLLKDVLDKAGLDLEGLEKASKRISDYREYIASVRSEAARLPQAEAKLHKLGAEIDRVRSELESITSELEEIGDIGSTLEHAEARLVELEDKLKELRSQVARLEGMREKLEIMVSKTEHLRSRVSQLRDKLQRYGDAIHALERIRRALGPEGIPKVIQQAVKNILEYHLRDTLLKFNIDFLDVRLGDDYSVVLVTREGEKTMSMLSGGERIALAIAYRLALARVVGERIESMIMDEPTIHLDEEKRRELVEIIKYGLEASGLLQLIVVTHDREIEDAADKVVEVTKAGGTSIVKMRSPGDNAASTRAVRELVAH</sequence>
<name>A0A832ZTK2_9CREN</name>
<feature type="binding site" evidence="9">
    <location>
        <position position="140"/>
    </location>
    <ligand>
        <name>ATP</name>
        <dbReference type="ChEBI" id="CHEBI:30616"/>
    </ligand>
</feature>
<comment type="subunit">
    <text evidence="9">Homodimer. Forms a heterotetramer composed of two Mre11 subunits and two Rad50 subunits.</text>
</comment>
<evidence type="ECO:0000256" key="4">
    <source>
        <dbReference type="ARBA" id="ARBA00022801"/>
    </source>
</evidence>
<comment type="caution">
    <text evidence="9">Lacks conserved residue(s) required for the propagation of feature annotation.</text>
</comment>
<dbReference type="Proteomes" id="UP000600071">
    <property type="component" value="Unassembled WGS sequence"/>
</dbReference>
<accession>A0A832ZTK2</accession>
<comment type="similarity">
    <text evidence="9">Belongs to the SMC family. RAD50 subfamily.</text>
</comment>
<feature type="binding site" evidence="9 10">
    <location>
        <position position="461"/>
    </location>
    <ligand>
        <name>Zn(2+)</name>
        <dbReference type="ChEBI" id="CHEBI:29105"/>
    </ligand>
</feature>
<feature type="coiled-coil region" evidence="9">
    <location>
        <begin position="163"/>
        <end position="389"/>
    </location>
</feature>
<evidence type="ECO:0000256" key="10">
    <source>
        <dbReference type="PROSITE-ProRule" id="PRU00471"/>
    </source>
</evidence>
<evidence type="ECO:0000256" key="2">
    <source>
        <dbReference type="ARBA" id="ARBA00022741"/>
    </source>
</evidence>
<evidence type="ECO:0000256" key="8">
    <source>
        <dbReference type="ARBA" id="ARBA00023204"/>
    </source>
</evidence>
<keyword evidence="5 9" id="KW-0862">Zinc</keyword>
<feature type="coiled-coil region" evidence="9">
    <location>
        <begin position="427"/>
        <end position="611"/>
    </location>
</feature>
<evidence type="ECO:0000256" key="7">
    <source>
        <dbReference type="ARBA" id="ARBA00023054"/>
    </source>
</evidence>
<evidence type="ECO:0000256" key="1">
    <source>
        <dbReference type="ARBA" id="ARBA00022723"/>
    </source>
</evidence>